<sequence length="88" mass="10031">MTEILGALGTGMPWWAACLVVAFTSLIFFCLRALRLLIPDKSSDRLAWWIAVLEHRRRSAGTAARRRRVAGKDRKTHRRSHKTRSNSA</sequence>
<name>A0A371QAH5_STRIH</name>
<dbReference type="AlphaFoldDB" id="A0A371QAH5"/>
<keyword evidence="2" id="KW-1133">Transmembrane helix</keyword>
<organism evidence="3 4">
    <name type="scientific">Streptomyces inhibens</name>
    <dbReference type="NCBI Taxonomy" id="2293571"/>
    <lineage>
        <taxon>Bacteria</taxon>
        <taxon>Bacillati</taxon>
        <taxon>Actinomycetota</taxon>
        <taxon>Actinomycetes</taxon>
        <taxon>Kitasatosporales</taxon>
        <taxon>Streptomycetaceae</taxon>
        <taxon>Streptomyces</taxon>
    </lineage>
</organism>
<keyword evidence="2" id="KW-0812">Transmembrane</keyword>
<keyword evidence="2" id="KW-0472">Membrane</keyword>
<dbReference type="EMBL" id="QUAC01000017">
    <property type="protein sequence ID" value="REK91699.1"/>
    <property type="molecule type" value="Genomic_DNA"/>
</dbReference>
<keyword evidence="4" id="KW-1185">Reference proteome</keyword>
<dbReference type="Proteomes" id="UP000262477">
    <property type="component" value="Unassembled WGS sequence"/>
</dbReference>
<proteinExistence type="predicted"/>
<feature type="region of interest" description="Disordered" evidence="1">
    <location>
        <begin position="57"/>
        <end position="88"/>
    </location>
</feature>
<protein>
    <submittedName>
        <fullName evidence="3">Uncharacterized protein</fullName>
    </submittedName>
</protein>
<accession>A0A371QAH5</accession>
<evidence type="ECO:0000313" key="4">
    <source>
        <dbReference type="Proteomes" id="UP000262477"/>
    </source>
</evidence>
<reference evidence="3 4" key="1">
    <citation type="submission" date="2018-08" db="EMBL/GenBank/DDBJ databases">
        <title>Streptomyces NEAU-D10 sp. nov., a novel Actinomycete isolated from soil.</title>
        <authorList>
            <person name="Jin L."/>
        </authorList>
    </citation>
    <scope>NUCLEOTIDE SEQUENCE [LARGE SCALE GENOMIC DNA]</scope>
    <source>
        <strain evidence="3 4">NEAU-D10</strain>
    </source>
</reference>
<evidence type="ECO:0000256" key="1">
    <source>
        <dbReference type="SAM" id="MobiDB-lite"/>
    </source>
</evidence>
<evidence type="ECO:0000313" key="3">
    <source>
        <dbReference type="EMBL" id="REK91699.1"/>
    </source>
</evidence>
<feature type="transmembrane region" description="Helical" evidence="2">
    <location>
        <begin position="12"/>
        <end position="34"/>
    </location>
</feature>
<comment type="caution">
    <text evidence="3">The sequence shown here is derived from an EMBL/GenBank/DDBJ whole genome shotgun (WGS) entry which is preliminary data.</text>
</comment>
<evidence type="ECO:0000256" key="2">
    <source>
        <dbReference type="SAM" id="Phobius"/>
    </source>
</evidence>
<gene>
    <name evidence="3" type="ORF">DY245_03025</name>
</gene>